<keyword evidence="2" id="KW-1185">Reference proteome</keyword>
<reference evidence="1 2" key="1">
    <citation type="submission" date="2022-03" db="EMBL/GenBank/DDBJ databases">
        <authorList>
            <person name="Macdonald S."/>
            <person name="Ahmed S."/>
            <person name="Newling K."/>
        </authorList>
    </citation>
    <scope>NUCLEOTIDE SEQUENCE [LARGE SCALE GENOMIC DNA]</scope>
</reference>
<proteinExistence type="predicted"/>
<dbReference type="EMBL" id="CAKOAT010134043">
    <property type="protein sequence ID" value="CAH8337308.1"/>
    <property type="molecule type" value="Genomic_DNA"/>
</dbReference>
<evidence type="ECO:0000313" key="1">
    <source>
        <dbReference type="EMBL" id="CAH8337308.1"/>
    </source>
</evidence>
<sequence>MVQKPRKVKDYLDEFLETAKKCQPKLAEEWCRLFKVGLRGDIRDELAGVLEPLEFSLVKRVVGQALDAEEVWARKYARD</sequence>
<dbReference type="AlphaFoldDB" id="A0ABC8JSQ0"/>
<accession>A0ABC8JSQ0</accession>
<gene>
    <name evidence="1" type="ORF">ERUC_LOCUS14325</name>
</gene>
<organism evidence="1 2">
    <name type="scientific">Eruca vesicaria subsp. sativa</name>
    <name type="common">Garden rocket</name>
    <name type="synonym">Eruca sativa</name>
    <dbReference type="NCBI Taxonomy" id="29727"/>
    <lineage>
        <taxon>Eukaryota</taxon>
        <taxon>Viridiplantae</taxon>
        <taxon>Streptophyta</taxon>
        <taxon>Embryophyta</taxon>
        <taxon>Tracheophyta</taxon>
        <taxon>Spermatophyta</taxon>
        <taxon>Magnoliopsida</taxon>
        <taxon>eudicotyledons</taxon>
        <taxon>Gunneridae</taxon>
        <taxon>Pentapetalae</taxon>
        <taxon>rosids</taxon>
        <taxon>malvids</taxon>
        <taxon>Brassicales</taxon>
        <taxon>Brassicaceae</taxon>
        <taxon>Brassiceae</taxon>
        <taxon>Eruca</taxon>
    </lineage>
</organism>
<dbReference type="Proteomes" id="UP001642260">
    <property type="component" value="Unassembled WGS sequence"/>
</dbReference>
<protein>
    <submittedName>
        <fullName evidence="1">Uncharacterized protein</fullName>
    </submittedName>
</protein>
<name>A0ABC8JSQ0_ERUVS</name>
<evidence type="ECO:0000313" key="2">
    <source>
        <dbReference type="Proteomes" id="UP001642260"/>
    </source>
</evidence>
<comment type="caution">
    <text evidence="1">The sequence shown here is derived from an EMBL/GenBank/DDBJ whole genome shotgun (WGS) entry which is preliminary data.</text>
</comment>